<dbReference type="Proteomes" id="UP000000599">
    <property type="component" value="Chromosome F"/>
</dbReference>
<keyword evidence="2" id="KW-1185">Reference proteome</keyword>
<reference evidence="1 2" key="1">
    <citation type="journal article" date="2004" name="Nature">
        <title>Genome evolution in yeasts.</title>
        <authorList>
            <consortium name="Genolevures"/>
            <person name="Dujon B."/>
            <person name="Sherman D."/>
            <person name="Fischer G."/>
            <person name="Durrens P."/>
            <person name="Casaregola S."/>
            <person name="Lafontaine I."/>
            <person name="de Montigny J."/>
            <person name="Marck C."/>
            <person name="Neuveglise C."/>
            <person name="Talla E."/>
            <person name="Goffard N."/>
            <person name="Frangeul L."/>
            <person name="Aigle M."/>
            <person name="Anthouard V."/>
            <person name="Babour A."/>
            <person name="Barbe V."/>
            <person name="Barnay S."/>
            <person name="Blanchin S."/>
            <person name="Beckerich J.M."/>
            <person name="Beyne E."/>
            <person name="Bleykasten C."/>
            <person name="Boisrame A."/>
            <person name="Boyer J."/>
            <person name="Cattolico L."/>
            <person name="Confanioleri F."/>
            <person name="de Daruvar A."/>
            <person name="Despons L."/>
            <person name="Fabre E."/>
            <person name="Fairhead C."/>
            <person name="Ferry-Dumazet H."/>
            <person name="Groppi A."/>
            <person name="Hantraye F."/>
            <person name="Hennequin C."/>
            <person name="Jauniaux N."/>
            <person name="Joyet P."/>
            <person name="Kachouri R."/>
            <person name="Kerrest A."/>
            <person name="Koszul R."/>
            <person name="Lemaire M."/>
            <person name="Lesur I."/>
            <person name="Ma L."/>
            <person name="Muller H."/>
            <person name="Nicaud J.M."/>
            <person name="Nikolski M."/>
            <person name="Oztas S."/>
            <person name="Ozier-Kalogeropoulos O."/>
            <person name="Pellenz S."/>
            <person name="Potier S."/>
            <person name="Richard G.F."/>
            <person name="Straub M.L."/>
            <person name="Suleau A."/>
            <person name="Swennene D."/>
            <person name="Tekaia F."/>
            <person name="Wesolowski-Louvel M."/>
            <person name="Westhof E."/>
            <person name="Wirth B."/>
            <person name="Zeniou-Meyer M."/>
            <person name="Zivanovic I."/>
            <person name="Bolotin-Fukuhara M."/>
            <person name="Thierry A."/>
            <person name="Bouchier C."/>
            <person name="Caudron B."/>
            <person name="Scarpelli C."/>
            <person name="Gaillardin C."/>
            <person name="Weissenbach J."/>
            <person name="Wincker P."/>
            <person name="Souciet J.L."/>
        </authorList>
    </citation>
    <scope>NUCLEOTIDE SEQUENCE [LARGE SCALE GENOMIC DNA]</scope>
    <source>
        <strain evidence="2">ATCC 36239 / CBS 767 / BCRC 21394 / JCM 1990 / NBRC 0083 / IGC 2968</strain>
    </source>
</reference>
<dbReference type="EMBL" id="CR382138">
    <property type="protein sequence ID" value="CAG89178.1"/>
    <property type="molecule type" value="Genomic_DNA"/>
</dbReference>
<dbReference type="GeneID" id="2904349"/>
<evidence type="ECO:0000313" key="1">
    <source>
        <dbReference type="EMBL" id="CAG89178.1"/>
    </source>
</evidence>
<dbReference type="HOGENOM" id="CLU_3260524_0_0_1"/>
<dbReference type="KEGG" id="dha:DEHA2F10802g"/>
<organism evidence="1 2">
    <name type="scientific">Debaryomyces hansenii (strain ATCC 36239 / CBS 767 / BCRC 21394 / JCM 1990 / NBRC 0083 / IGC 2968)</name>
    <name type="common">Yeast</name>
    <name type="synonym">Torulaspora hansenii</name>
    <dbReference type="NCBI Taxonomy" id="284592"/>
    <lineage>
        <taxon>Eukaryota</taxon>
        <taxon>Fungi</taxon>
        <taxon>Dikarya</taxon>
        <taxon>Ascomycota</taxon>
        <taxon>Saccharomycotina</taxon>
        <taxon>Pichiomycetes</taxon>
        <taxon>Debaryomycetaceae</taxon>
        <taxon>Debaryomyces</taxon>
    </lineage>
</organism>
<sequence length="42" mass="4645">MVSSSVTFSDMYFTIRVHAQVAGVGFSGFGCEHTILRSYRIS</sequence>
<proteinExistence type="predicted"/>
<evidence type="ECO:0000313" key="2">
    <source>
        <dbReference type="Proteomes" id="UP000000599"/>
    </source>
</evidence>
<dbReference type="RefSeq" id="XP_460833.1">
    <property type="nucleotide sequence ID" value="XM_460833.1"/>
</dbReference>
<dbReference type="VEuPathDB" id="FungiDB:DEHA2F10802g"/>
<dbReference type="InParanoid" id="Q6BLT8"/>
<name>Q6BLT8_DEBHA</name>
<protein>
    <submittedName>
        <fullName evidence="1">DEHA2F10802p</fullName>
    </submittedName>
</protein>
<accession>Q6BLT8</accession>
<gene>
    <name evidence="1" type="ordered locus">DEHA2F10802g</name>
</gene>
<dbReference type="AlphaFoldDB" id="Q6BLT8"/>